<proteinExistence type="inferred from homology"/>
<gene>
    <name evidence="9" type="primary">rmuC</name>
    <name evidence="9" type="ORF">FPY71_04440</name>
</gene>
<dbReference type="RefSeq" id="WP_149297980.1">
    <property type="nucleotide sequence ID" value="NZ_VTWH01000001.1"/>
</dbReference>
<evidence type="ECO:0000256" key="7">
    <source>
        <dbReference type="SAM" id="MobiDB-lite"/>
    </source>
</evidence>
<comment type="caution">
    <text evidence="9">The sequence shown here is derived from an EMBL/GenBank/DDBJ whole genome shotgun (WGS) entry which is preliminary data.</text>
</comment>
<evidence type="ECO:0000256" key="6">
    <source>
        <dbReference type="SAM" id="Coils"/>
    </source>
</evidence>
<dbReference type="AlphaFoldDB" id="A0A5B0E4J8"/>
<evidence type="ECO:0000313" key="10">
    <source>
        <dbReference type="Proteomes" id="UP000324738"/>
    </source>
</evidence>
<feature type="region of interest" description="Disordered" evidence="7">
    <location>
        <begin position="369"/>
        <end position="389"/>
    </location>
</feature>
<accession>A0A5B0E4J8</accession>
<comment type="function">
    <text evidence="1">Involved in DNA recombination.</text>
</comment>
<keyword evidence="8" id="KW-1133">Transmembrane helix</keyword>
<reference evidence="9 10" key="1">
    <citation type="submission" date="2019-08" db="EMBL/GenBank/DDBJ databases">
        <title>Aureimonas fodiniaquatilis sp. nov., isolated from a coal mine wastewater.</title>
        <authorList>
            <person name="Kim W."/>
        </authorList>
    </citation>
    <scope>NUCLEOTIDE SEQUENCE [LARGE SCALE GENOMIC DNA]</scope>
    <source>
        <strain evidence="9 10">CAU 1482</strain>
    </source>
</reference>
<feature type="coiled-coil region" evidence="6">
    <location>
        <begin position="125"/>
        <end position="152"/>
    </location>
</feature>
<dbReference type="GO" id="GO:0006310">
    <property type="term" value="P:DNA recombination"/>
    <property type="evidence" value="ECO:0007669"/>
    <property type="project" value="UniProtKB-KW"/>
</dbReference>
<keyword evidence="8" id="KW-0812">Transmembrane</keyword>
<evidence type="ECO:0000313" key="9">
    <source>
        <dbReference type="EMBL" id="KAA0972349.1"/>
    </source>
</evidence>
<dbReference type="PANTHER" id="PTHR30563:SF0">
    <property type="entry name" value="DNA RECOMBINATION PROTEIN RMUC"/>
    <property type="match status" value="1"/>
</dbReference>
<dbReference type="InterPro" id="IPR003798">
    <property type="entry name" value="DNA_recombination_RmuC"/>
</dbReference>
<organism evidence="9 10">
    <name type="scientific">Aureimonas fodinaquatilis</name>
    <dbReference type="NCBI Taxonomy" id="2565783"/>
    <lineage>
        <taxon>Bacteria</taxon>
        <taxon>Pseudomonadati</taxon>
        <taxon>Pseudomonadota</taxon>
        <taxon>Alphaproteobacteria</taxon>
        <taxon>Hyphomicrobiales</taxon>
        <taxon>Aurantimonadaceae</taxon>
        <taxon>Aureimonas</taxon>
    </lineage>
</organism>
<keyword evidence="4 6" id="KW-0175">Coiled coil</keyword>
<evidence type="ECO:0000256" key="5">
    <source>
        <dbReference type="ARBA" id="ARBA00023172"/>
    </source>
</evidence>
<keyword evidence="5" id="KW-0233">DNA recombination</keyword>
<feature type="transmembrane region" description="Helical" evidence="8">
    <location>
        <begin position="20"/>
        <end position="41"/>
    </location>
</feature>
<evidence type="ECO:0000256" key="2">
    <source>
        <dbReference type="ARBA" id="ARBA00009840"/>
    </source>
</evidence>
<dbReference type="Proteomes" id="UP000324738">
    <property type="component" value="Unassembled WGS sequence"/>
</dbReference>
<evidence type="ECO:0000256" key="4">
    <source>
        <dbReference type="ARBA" id="ARBA00023054"/>
    </source>
</evidence>
<dbReference type="Pfam" id="PF02646">
    <property type="entry name" value="RmuC"/>
    <property type="match status" value="1"/>
</dbReference>
<evidence type="ECO:0000256" key="3">
    <source>
        <dbReference type="ARBA" id="ARBA00021840"/>
    </source>
</evidence>
<comment type="similarity">
    <text evidence="2">Belongs to the RmuC family.</text>
</comment>
<dbReference type="OrthoDB" id="370725at2"/>
<sequence>MTVESLINLWQTPLFNLAGQGISLGVLGSAAMGCLLVFAVLRLRRERADAEDAALRFEAILQSQAELTGRMQTMGEILGGRQADLARLVAERLDGVGVRVNQSIAESSGKTQESLSKLAERLAVIDRAQGEIRNLAGEVVRLQDILANKQARGAFGQGRMEAIIADALPSGSYSFQATLSNGKRPDCLIHMPNGAPALAIDAKFPLEGFSALRAAEEPEARQAAGQRFRRDMDVHIRAVSEKYLISGETQDTAFLFVPSEAVFAELYEHFDDIVQKAHRARVVIVSPSLLLLSVQVVQALLKDHLMRQEAGRIQHEVGLLSQDLQRLDQRVQALKTHFGQTGRDIDLILTSTGKLLKRGERIAAVDLDTPESAPMPGRNGPELRVVDGE</sequence>
<dbReference type="EMBL" id="VTWH01000001">
    <property type="protein sequence ID" value="KAA0972349.1"/>
    <property type="molecule type" value="Genomic_DNA"/>
</dbReference>
<name>A0A5B0E4J8_9HYPH</name>
<evidence type="ECO:0000256" key="8">
    <source>
        <dbReference type="SAM" id="Phobius"/>
    </source>
</evidence>
<dbReference type="PANTHER" id="PTHR30563">
    <property type="entry name" value="DNA RECOMBINATION PROTEIN RMUC"/>
    <property type="match status" value="1"/>
</dbReference>
<protein>
    <recommendedName>
        <fullName evidence="3">DNA recombination protein RmuC homolog</fullName>
    </recommendedName>
</protein>
<keyword evidence="10" id="KW-1185">Reference proteome</keyword>
<evidence type="ECO:0000256" key="1">
    <source>
        <dbReference type="ARBA" id="ARBA00003416"/>
    </source>
</evidence>
<keyword evidence="8" id="KW-0472">Membrane</keyword>